<dbReference type="AlphaFoldDB" id="A0A6A6UQ79"/>
<proteinExistence type="predicted"/>
<feature type="compositionally biased region" description="Polar residues" evidence="1">
    <location>
        <begin position="1"/>
        <end position="19"/>
    </location>
</feature>
<evidence type="ECO:0000313" key="2">
    <source>
        <dbReference type="EMBL" id="KAF2673603.1"/>
    </source>
</evidence>
<evidence type="ECO:0000313" key="3">
    <source>
        <dbReference type="Proteomes" id="UP000799302"/>
    </source>
</evidence>
<evidence type="ECO:0000256" key="1">
    <source>
        <dbReference type="SAM" id="MobiDB-lite"/>
    </source>
</evidence>
<organism evidence="2 3">
    <name type="scientific">Microthyrium microscopicum</name>
    <dbReference type="NCBI Taxonomy" id="703497"/>
    <lineage>
        <taxon>Eukaryota</taxon>
        <taxon>Fungi</taxon>
        <taxon>Dikarya</taxon>
        <taxon>Ascomycota</taxon>
        <taxon>Pezizomycotina</taxon>
        <taxon>Dothideomycetes</taxon>
        <taxon>Dothideomycetes incertae sedis</taxon>
        <taxon>Microthyriales</taxon>
        <taxon>Microthyriaceae</taxon>
        <taxon>Microthyrium</taxon>
    </lineage>
</organism>
<reference evidence="2" key="1">
    <citation type="journal article" date="2020" name="Stud. Mycol.">
        <title>101 Dothideomycetes genomes: a test case for predicting lifestyles and emergence of pathogens.</title>
        <authorList>
            <person name="Haridas S."/>
            <person name="Albert R."/>
            <person name="Binder M."/>
            <person name="Bloem J."/>
            <person name="Labutti K."/>
            <person name="Salamov A."/>
            <person name="Andreopoulos B."/>
            <person name="Baker S."/>
            <person name="Barry K."/>
            <person name="Bills G."/>
            <person name="Bluhm B."/>
            <person name="Cannon C."/>
            <person name="Castanera R."/>
            <person name="Culley D."/>
            <person name="Daum C."/>
            <person name="Ezra D."/>
            <person name="Gonzalez J."/>
            <person name="Henrissat B."/>
            <person name="Kuo A."/>
            <person name="Liang C."/>
            <person name="Lipzen A."/>
            <person name="Lutzoni F."/>
            <person name="Magnuson J."/>
            <person name="Mondo S."/>
            <person name="Nolan M."/>
            <person name="Ohm R."/>
            <person name="Pangilinan J."/>
            <person name="Park H.-J."/>
            <person name="Ramirez L."/>
            <person name="Alfaro M."/>
            <person name="Sun H."/>
            <person name="Tritt A."/>
            <person name="Yoshinaga Y."/>
            <person name="Zwiers L.-H."/>
            <person name="Turgeon B."/>
            <person name="Goodwin S."/>
            <person name="Spatafora J."/>
            <person name="Crous P."/>
            <person name="Grigoriev I."/>
        </authorList>
    </citation>
    <scope>NUCLEOTIDE SEQUENCE</scope>
    <source>
        <strain evidence="2">CBS 115976</strain>
    </source>
</reference>
<feature type="region of interest" description="Disordered" evidence="1">
    <location>
        <begin position="1"/>
        <end position="65"/>
    </location>
</feature>
<sequence length="65" mass="7253">MYADSQSTRAQVHPTSPSIPTDIHTNRHPYQSSSMPIDNHNLPFPIPTKLTKPTNPQTCPSLQTK</sequence>
<gene>
    <name evidence="2" type="ORF">BT63DRAFT_421736</name>
</gene>
<keyword evidence="3" id="KW-1185">Reference proteome</keyword>
<dbReference type="EMBL" id="MU004231">
    <property type="protein sequence ID" value="KAF2673603.1"/>
    <property type="molecule type" value="Genomic_DNA"/>
</dbReference>
<protein>
    <submittedName>
        <fullName evidence="2">Uncharacterized protein</fullName>
    </submittedName>
</protein>
<feature type="compositionally biased region" description="Polar residues" evidence="1">
    <location>
        <begin position="51"/>
        <end position="65"/>
    </location>
</feature>
<name>A0A6A6UQ79_9PEZI</name>
<accession>A0A6A6UQ79</accession>
<dbReference type="Proteomes" id="UP000799302">
    <property type="component" value="Unassembled WGS sequence"/>
</dbReference>